<proteinExistence type="predicted"/>
<dbReference type="Proteomes" id="UP000092666">
    <property type="component" value="Unassembled WGS sequence"/>
</dbReference>
<reference evidence="3" key="2">
    <citation type="submission" date="2013-12" db="EMBL/GenBank/DDBJ databases">
        <title>Evolution of pathogenesis and genome organization in the Tremellales.</title>
        <authorList>
            <person name="Cuomo C."/>
            <person name="Litvintseva A."/>
            <person name="Heitman J."/>
            <person name="Chen Y."/>
            <person name="Sun S."/>
            <person name="Springer D."/>
            <person name="Dromer F."/>
            <person name="Young S."/>
            <person name="Zeng Q."/>
            <person name="Chapman S."/>
            <person name="Gujja S."/>
            <person name="Saif S."/>
            <person name="Birren B."/>
        </authorList>
    </citation>
    <scope>NUCLEOTIDE SEQUENCE [LARGE SCALE GENOMIC DNA]</scope>
    <source>
        <strain evidence="3">BCC8398</strain>
    </source>
</reference>
<protein>
    <submittedName>
        <fullName evidence="2">Uncharacterized protein</fullName>
    </submittedName>
</protein>
<accession>A0A1B9H1Z5</accession>
<keyword evidence="3" id="KW-1185">Reference proteome</keyword>
<sequence>MAVGFPAQSLYNSHGEPPPYQYESFETPNFHDADARKKPLSASWHGRDDHLSSAGATHANENHGKSCLQHPFGMDKGSWRPLTAKSASTPPSFLDLSKYFPASTIELTDLIELRSSNVEAIAEARACVRKQGQRWGLGAPSPNSMEVDWKFSQTPVSLHDDHILEVDGHGRGLGSNFDYRSCHLSAEPATIKEPLQPTHKETSPHVVTTASTTVSAAVCDLPKSFSAPPDDGSDSESYPVPSASQWKIFQRTRGLPERYTKALSKAARRRLAEIETADAANHDYHSSFYGDSIRQQAMDINLSKYKTFVKERIRPDLLSTVQDAYDKAIMNDQDPTQIFDPNDLNLTVTPMMQPLADTEGYIFSPPGSKSSKVSDVDRTAEAERLGVYRLKVDEVTEGVAESDAYIEITPADPDRYPRGLWYGTKETITGYSMSFGRSTKSVSRDTGANHSGARTLNESAFDEDKLFHACRSPISKSRL</sequence>
<evidence type="ECO:0000256" key="1">
    <source>
        <dbReference type="SAM" id="MobiDB-lite"/>
    </source>
</evidence>
<organism evidence="2 3">
    <name type="scientific">Kwoniella heveanensis BCC8398</name>
    <dbReference type="NCBI Taxonomy" id="1296120"/>
    <lineage>
        <taxon>Eukaryota</taxon>
        <taxon>Fungi</taxon>
        <taxon>Dikarya</taxon>
        <taxon>Basidiomycota</taxon>
        <taxon>Agaricomycotina</taxon>
        <taxon>Tremellomycetes</taxon>
        <taxon>Tremellales</taxon>
        <taxon>Cryptococcaceae</taxon>
        <taxon>Kwoniella</taxon>
    </lineage>
</organism>
<dbReference type="AlphaFoldDB" id="A0A1B9H1Z5"/>
<name>A0A1B9H1Z5_9TREE</name>
<reference evidence="2 3" key="1">
    <citation type="submission" date="2013-07" db="EMBL/GenBank/DDBJ databases">
        <title>The Genome Sequence of Cryptococcus heveanensis BCC8398.</title>
        <authorList>
            <consortium name="The Broad Institute Genome Sequencing Platform"/>
            <person name="Cuomo C."/>
            <person name="Litvintseva A."/>
            <person name="Chen Y."/>
            <person name="Heitman J."/>
            <person name="Sun S."/>
            <person name="Springer D."/>
            <person name="Dromer F."/>
            <person name="Young S.K."/>
            <person name="Zeng Q."/>
            <person name="Gargeya S."/>
            <person name="Fitzgerald M."/>
            <person name="Abouelleil A."/>
            <person name="Alvarado L."/>
            <person name="Berlin A.M."/>
            <person name="Chapman S.B."/>
            <person name="Dewar J."/>
            <person name="Goldberg J."/>
            <person name="Griggs A."/>
            <person name="Gujja S."/>
            <person name="Hansen M."/>
            <person name="Howarth C."/>
            <person name="Imamovic A."/>
            <person name="Larimer J."/>
            <person name="McCowan C."/>
            <person name="Murphy C."/>
            <person name="Pearson M."/>
            <person name="Priest M."/>
            <person name="Roberts A."/>
            <person name="Saif S."/>
            <person name="Shea T."/>
            <person name="Sykes S."/>
            <person name="Wortman J."/>
            <person name="Nusbaum C."/>
            <person name="Birren B."/>
        </authorList>
    </citation>
    <scope>NUCLEOTIDE SEQUENCE [LARGE SCALE GENOMIC DNA]</scope>
    <source>
        <strain evidence="2 3">BCC8398</strain>
    </source>
</reference>
<dbReference type="EMBL" id="KI669493">
    <property type="protein sequence ID" value="OCF37257.1"/>
    <property type="molecule type" value="Genomic_DNA"/>
</dbReference>
<feature type="region of interest" description="Disordered" evidence="1">
    <location>
        <begin position="1"/>
        <end position="62"/>
    </location>
</feature>
<evidence type="ECO:0000313" key="3">
    <source>
        <dbReference type="Proteomes" id="UP000092666"/>
    </source>
</evidence>
<evidence type="ECO:0000313" key="2">
    <source>
        <dbReference type="EMBL" id="OCF37257.1"/>
    </source>
</evidence>
<gene>
    <name evidence="2" type="ORF">I316_01165</name>
</gene>